<sequence length="167" mass="19747">MDRLIIEPKKGIGIIQLGMTKTEVDECLQVYTDAYEITYEQNPRNFHMKGAIRSCFQLEYDSHGKVTFIQVSSGLKDVLSCECMDMDVFHTKAEELIAELDKISKYDRDHKELGWTYDFPEWGLSFWRSNIGKEEDLQEEWCKQLRSDIQEDEKKYLYFECVSIRCV</sequence>
<evidence type="ECO:0000313" key="2">
    <source>
        <dbReference type="Proteomes" id="UP001151071"/>
    </source>
</evidence>
<reference evidence="1" key="1">
    <citation type="submission" date="2022-12" db="EMBL/GenBank/DDBJ databases">
        <title>Draft genome sequence of the thermophilic strain Brevibacillus thermoruber HT42, isolated from Los Humeros, Puebla, Mexico, with biotechnological potential.</title>
        <authorList>
            <person name="Lara Sanchez J."/>
            <person name="Solis Palacios R."/>
            <person name="Bustos Baena A.S."/>
            <person name="Ruz Baez A.E."/>
            <person name="Espinosa Luna G."/>
            <person name="Oliart Ros R.M."/>
        </authorList>
    </citation>
    <scope>NUCLEOTIDE SEQUENCE</scope>
    <source>
        <strain evidence="1">HT42</strain>
    </source>
</reference>
<proteinExistence type="predicted"/>
<dbReference type="AlphaFoldDB" id="A0A9X3TM48"/>
<dbReference type="EMBL" id="JAPYYP010000001">
    <property type="protein sequence ID" value="MDA5106986.1"/>
    <property type="molecule type" value="Genomic_DNA"/>
</dbReference>
<keyword evidence="2" id="KW-1185">Reference proteome</keyword>
<name>A0A9X3TM48_9BACL</name>
<dbReference type="RefSeq" id="WP_271139297.1">
    <property type="nucleotide sequence ID" value="NZ_JAPYYP010000001.1"/>
</dbReference>
<comment type="caution">
    <text evidence="1">The sequence shown here is derived from an EMBL/GenBank/DDBJ whole genome shotgun (WGS) entry which is preliminary data.</text>
</comment>
<accession>A0A9X3TM48</accession>
<gene>
    <name evidence="1" type="ORF">O3V59_01290</name>
</gene>
<organism evidence="1 2">
    <name type="scientific">Brevibacillus thermoruber</name>
    <dbReference type="NCBI Taxonomy" id="33942"/>
    <lineage>
        <taxon>Bacteria</taxon>
        <taxon>Bacillati</taxon>
        <taxon>Bacillota</taxon>
        <taxon>Bacilli</taxon>
        <taxon>Bacillales</taxon>
        <taxon>Paenibacillaceae</taxon>
        <taxon>Brevibacillus</taxon>
    </lineage>
</organism>
<evidence type="ECO:0000313" key="1">
    <source>
        <dbReference type="EMBL" id="MDA5106986.1"/>
    </source>
</evidence>
<dbReference type="Proteomes" id="UP001151071">
    <property type="component" value="Unassembled WGS sequence"/>
</dbReference>
<protein>
    <submittedName>
        <fullName evidence="1">Uncharacterized protein</fullName>
    </submittedName>
</protein>